<dbReference type="Proteomes" id="UP000188912">
    <property type="component" value="Chromosome"/>
</dbReference>
<feature type="transmembrane region" description="Helical" evidence="2">
    <location>
        <begin position="53"/>
        <end position="71"/>
    </location>
</feature>
<dbReference type="EMBL" id="CP017315">
    <property type="protein sequence ID" value="AQS42151.1"/>
    <property type="molecule type" value="Genomic_DNA"/>
</dbReference>
<sequence length="98" mass="10073">MAEKAQDSHTGHQGKIIEHKTTDAKRGMRYELGAFLGVIVAIIILALTGHDGVAGGLTAPGSAGVIGQFIWGRTSKPKAAKTEPETEAGPLPTAQAAV</sequence>
<keyword evidence="2" id="KW-0472">Membrane</keyword>
<dbReference type="STRING" id="1902579.BHV28_14690"/>
<organism evidence="3 4">
    <name type="scientific">Candidatus Tokpelaia hoelldobleri</name>
    <dbReference type="NCBI Taxonomy" id="1902579"/>
    <lineage>
        <taxon>Bacteria</taxon>
        <taxon>Pseudomonadati</taxon>
        <taxon>Pseudomonadota</taxon>
        <taxon>Alphaproteobacteria</taxon>
        <taxon>Hyphomicrobiales</taxon>
        <taxon>Candidatus Tokpelaia</taxon>
    </lineage>
</organism>
<evidence type="ECO:0000256" key="2">
    <source>
        <dbReference type="SAM" id="Phobius"/>
    </source>
</evidence>
<accession>A0A1U9JWE8</accession>
<feature type="region of interest" description="Disordered" evidence="1">
    <location>
        <begin position="1"/>
        <end position="22"/>
    </location>
</feature>
<proteinExistence type="predicted"/>
<feature type="region of interest" description="Disordered" evidence="1">
    <location>
        <begin position="76"/>
        <end position="98"/>
    </location>
</feature>
<keyword evidence="4" id="KW-1185">Reference proteome</keyword>
<feature type="transmembrane region" description="Helical" evidence="2">
    <location>
        <begin position="30"/>
        <end position="47"/>
    </location>
</feature>
<name>A0A1U9JWE8_9HYPH</name>
<evidence type="ECO:0000256" key="1">
    <source>
        <dbReference type="SAM" id="MobiDB-lite"/>
    </source>
</evidence>
<dbReference type="AlphaFoldDB" id="A0A1U9JWE8"/>
<gene>
    <name evidence="3" type="ORF">BHV28_14690</name>
</gene>
<reference evidence="3 4" key="2">
    <citation type="journal article" date="2016" name="Sci. Rep.">
        <title>The genome of Rhizobiales bacteria in predatory ants reveals urease gene functions but no genes for nitrogen fixation.</title>
        <authorList>
            <person name="Neuvonen M.M."/>
            <person name="Tamarit D."/>
            <person name="Naslund K."/>
            <person name="Liebig J."/>
            <person name="Feldhaar H."/>
            <person name="Moran N.A."/>
            <person name="Guy L."/>
            <person name="Andersson S.G."/>
        </authorList>
    </citation>
    <scope>NUCLEOTIDE SEQUENCE [LARGE SCALE GENOMIC DNA]</scope>
    <source>
        <strain evidence="3 4">Hsal</strain>
    </source>
</reference>
<evidence type="ECO:0000313" key="3">
    <source>
        <dbReference type="EMBL" id="AQS42151.1"/>
    </source>
</evidence>
<reference evidence="3 4" key="1">
    <citation type="journal article" date="2010" name="Science">
        <title>Genomic comparison of the ants Camponotus floridanus and Harpegnathos saltator.</title>
        <authorList>
            <person name="Bonasio R."/>
            <person name="Zhang G."/>
            <person name="Ye C."/>
            <person name="Mutti N.S."/>
            <person name="Fang X."/>
            <person name="Qin N."/>
            <person name="Donahue G."/>
            <person name="Yang P."/>
            <person name="Li Q."/>
            <person name="Li C."/>
            <person name="Zhang P."/>
            <person name="Huang Z."/>
            <person name="Berger S.L."/>
            <person name="Reinberg D."/>
            <person name="Wang J."/>
            <person name="Liebig J."/>
        </authorList>
    </citation>
    <scope>NUCLEOTIDE SEQUENCE [LARGE SCALE GENOMIC DNA]</scope>
    <source>
        <strain evidence="3 4">Hsal</strain>
    </source>
</reference>
<keyword evidence="2" id="KW-1133">Transmembrane helix</keyword>
<protein>
    <submittedName>
        <fullName evidence="3">Uncharacterized protein</fullName>
    </submittedName>
</protein>
<evidence type="ECO:0000313" key="4">
    <source>
        <dbReference type="Proteomes" id="UP000188912"/>
    </source>
</evidence>
<keyword evidence="2" id="KW-0812">Transmembrane</keyword>
<dbReference type="KEGG" id="thd:BHV28_14690"/>